<feature type="region of interest" description="Disordered" evidence="3">
    <location>
        <begin position="1"/>
        <end position="20"/>
    </location>
</feature>
<dbReference type="STRING" id="650164.K5W1D2"/>
<dbReference type="Gene3D" id="1.20.870.10">
    <property type="entry name" value="Son of sevenless (SoS) protein Chain: S domain 1"/>
    <property type="match status" value="1"/>
</dbReference>
<dbReference type="HOGENOM" id="CLU_000992_0_0_1"/>
<dbReference type="PROSITE" id="PS50009">
    <property type="entry name" value="RASGEF_CAT"/>
    <property type="match status" value="1"/>
</dbReference>
<dbReference type="InterPro" id="IPR023578">
    <property type="entry name" value="Ras_GEF_dom_sf"/>
</dbReference>
<feature type="domain" description="N-terminal Ras-GEF" evidence="5">
    <location>
        <begin position="237"/>
        <end position="362"/>
    </location>
</feature>
<evidence type="ECO:0000256" key="2">
    <source>
        <dbReference type="PROSITE-ProRule" id="PRU00168"/>
    </source>
</evidence>
<reference evidence="6 7" key="1">
    <citation type="journal article" date="2012" name="BMC Genomics">
        <title>Comparative genomics of the white-rot fungi, Phanerochaete carnosa and P. chrysosporium, to elucidate the genetic basis of the distinct wood types they colonize.</title>
        <authorList>
            <person name="Suzuki H."/>
            <person name="MacDonald J."/>
            <person name="Syed K."/>
            <person name="Salamov A."/>
            <person name="Hori C."/>
            <person name="Aerts A."/>
            <person name="Henrissat B."/>
            <person name="Wiebenga A."/>
            <person name="vanKuyk P.A."/>
            <person name="Barry K."/>
            <person name="Lindquist E."/>
            <person name="LaButti K."/>
            <person name="Lapidus A."/>
            <person name="Lucas S."/>
            <person name="Coutinho P."/>
            <person name="Gong Y."/>
            <person name="Samejima M."/>
            <person name="Mahadevan R."/>
            <person name="Abou-Zaid M."/>
            <person name="de Vries R.P."/>
            <person name="Igarashi K."/>
            <person name="Yadav J.S."/>
            <person name="Grigoriev I.V."/>
            <person name="Master E.R."/>
        </authorList>
    </citation>
    <scope>NUCLEOTIDE SEQUENCE [LARGE SCALE GENOMIC DNA]</scope>
    <source>
        <strain evidence="6 7">HHB-10118-sp</strain>
    </source>
</reference>
<feature type="region of interest" description="Disordered" evidence="3">
    <location>
        <begin position="197"/>
        <end position="234"/>
    </location>
</feature>
<dbReference type="PANTHER" id="PTHR23113">
    <property type="entry name" value="GUANINE NUCLEOTIDE EXCHANGE FACTOR"/>
    <property type="match status" value="1"/>
</dbReference>
<dbReference type="KEGG" id="pco:PHACADRAFT_261303"/>
<dbReference type="RefSeq" id="XP_007399049.1">
    <property type="nucleotide sequence ID" value="XM_007398987.1"/>
</dbReference>
<feature type="region of interest" description="Disordered" evidence="3">
    <location>
        <begin position="717"/>
        <end position="740"/>
    </location>
</feature>
<keyword evidence="1 2" id="KW-0344">Guanine-nucleotide releasing factor</keyword>
<feature type="region of interest" description="Disordered" evidence="3">
    <location>
        <begin position="601"/>
        <end position="674"/>
    </location>
</feature>
<dbReference type="InParanoid" id="K5W1D2"/>
<feature type="compositionally biased region" description="Low complexity" evidence="3">
    <location>
        <begin position="879"/>
        <end position="917"/>
    </location>
</feature>
<dbReference type="InterPro" id="IPR001895">
    <property type="entry name" value="RASGEF_cat_dom"/>
</dbReference>
<evidence type="ECO:0000313" key="7">
    <source>
        <dbReference type="Proteomes" id="UP000008370"/>
    </source>
</evidence>
<dbReference type="GeneID" id="18917953"/>
<evidence type="ECO:0000259" key="4">
    <source>
        <dbReference type="PROSITE" id="PS50009"/>
    </source>
</evidence>
<evidence type="ECO:0000256" key="1">
    <source>
        <dbReference type="ARBA" id="ARBA00022658"/>
    </source>
</evidence>
<feature type="region of interest" description="Disordered" evidence="3">
    <location>
        <begin position="1174"/>
        <end position="1206"/>
    </location>
</feature>
<dbReference type="SUPFAM" id="SSF48366">
    <property type="entry name" value="Ras GEF"/>
    <property type="match status" value="1"/>
</dbReference>
<dbReference type="SMART" id="SM00147">
    <property type="entry name" value="RasGEF"/>
    <property type="match status" value="1"/>
</dbReference>
<dbReference type="GO" id="GO:0005085">
    <property type="term" value="F:guanyl-nucleotide exchange factor activity"/>
    <property type="evidence" value="ECO:0007669"/>
    <property type="project" value="UniProtKB-KW"/>
</dbReference>
<dbReference type="EMBL" id="JH930475">
    <property type="protein sequence ID" value="EKM52709.1"/>
    <property type="molecule type" value="Genomic_DNA"/>
</dbReference>
<feature type="compositionally biased region" description="Low complexity" evidence="3">
    <location>
        <begin position="662"/>
        <end position="674"/>
    </location>
</feature>
<name>K5W1D2_PHACS</name>
<evidence type="ECO:0000313" key="6">
    <source>
        <dbReference type="EMBL" id="EKM52709.1"/>
    </source>
</evidence>
<dbReference type="InterPro" id="IPR008937">
    <property type="entry name" value="Ras-like_GEF"/>
</dbReference>
<evidence type="ECO:0000259" key="5">
    <source>
        <dbReference type="PROSITE" id="PS50212"/>
    </source>
</evidence>
<dbReference type="Proteomes" id="UP000008370">
    <property type="component" value="Unassembled WGS sequence"/>
</dbReference>
<dbReference type="Gene3D" id="1.10.840.10">
    <property type="entry name" value="Ras guanine-nucleotide exchange factors catalytic domain"/>
    <property type="match status" value="1"/>
</dbReference>
<feature type="domain" description="Ras-GEF" evidence="4">
    <location>
        <begin position="1006"/>
        <end position="1326"/>
    </location>
</feature>
<dbReference type="InterPro" id="IPR036964">
    <property type="entry name" value="RASGEF_cat_dom_sf"/>
</dbReference>
<dbReference type="InterPro" id="IPR000651">
    <property type="entry name" value="Ras-like_Gua-exchang_fac_N"/>
</dbReference>
<dbReference type="PROSITE" id="PS50212">
    <property type="entry name" value="RASGEF_NTER"/>
    <property type="match status" value="1"/>
</dbReference>
<protein>
    <recommendedName>
        <fullName evidence="8">Ras GEF</fullName>
    </recommendedName>
</protein>
<evidence type="ECO:0008006" key="8">
    <source>
        <dbReference type="Google" id="ProtNLM"/>
    </source>
</evidence>
<feature type="region of interest" description="Disordered" evidence="3">
    <location>
        <begin position="93"/>
        <end position="113"/>
    </location>
</feature>
<keyword evidence="7" id="KW-1185">Reference proteome</keyword>
<evidence type="ECO:0000256" key="3">
    <source>
        <dbReference type="SAM" id="MobiDB-lite"/>
    </source>
</evidence>
<dbReference type="Pfam" id="PF00618">
    <property type="entry name" value="RasGEF_N"/>
    <property type="match status" value="1"/>
</dbReference>
<organism evidence="6 7">
    <name type="scientific">Phanerochaete carnosa (strain HHB-10118-sp)</name>
    <name type="common">White-rot fungus</name>
    <name type="synonym">Peniophora carnosa</name>
    <dbReference type="NCBI Taxonomy" id="650164"/>
    <lineage>
        <taxon>Eukaryota</taxon>
        <taxon>Fungi</taxon>
        <taxon>Dikarya</taxon>
        <taxon>Basidiomycota</taxon>
        <taxon>Agaricomycotina</taxon>
        <taxon>Agaricomycetes</taxon>
        <taxon>Polyporales</taxon>
        <taxon>Phanerochaetaceae</taxon>
        <taxon>Phanerochaete</taxon>
    </lineage>
</organism>
<dbReference type="GO" id="GO:0005886">
    <property type="term" value="C:plasma membrane"/>
    <property type="evidence" value="ECO:0007669"/>
    <property type="project" value="TreeGrafter"/>
</dbReference>
<accession>K5W1D2</accession>
<feature type="compositionally biased region" description="Low complexity" evidence="3">
    <location>
        <begin position="637"/>
        <end position="648"/>
    </location>
</feature>
<feature type="region of interest" description="Disordered" evidence="3">
    <location>
        <begin position="376"/>
        <end position="402"/>
    </location>
</feature>
<dbReference type="GO" id="GO:0007265">
    <property type="term" value="P:Ras protein signal transduction"/>
    <property type="evidence" value="ECO:0007669"/>
    <property type="project" value="TreeGrafter"/>
</dbReference>
<gene>
    <name evidence="6" type="ORF">PHACADRAFT_261303</name>
</gene>
<dbReference type="OrthoDB" id="10254377at2759"/>
<dbReference type="Pfam" id="PF00617">
    <property type="entry name" value="RasGEF"/>
    <property type="match status" value="1"/>
</dbReference>
<sequence length="1334" mass="147023">MSWSSVPSSPLSSSSQLHSSHGFYTPSERAVDYQLSLDAVRHPFGRGVAFDTPACHSPSHLTSPPVLREMQSFESGLTARAADSSPKSIRISKERARLSDDSATIPEDESTSQLDGLVAEEPKFEALAELTVQSLYATDLFDVLQNYRGIPASIDSIAMDPYQTTIRLSLKAEESAAPRDDPRFVIWGEVQTDTFDGISPSWSTTDMSPSNSVGSRRKSTKGSPDTPHVRVPSEDPSKRVLVAATIERWIAQLTSELNYDELLLFFLTYRTYISAYDLGNLLICRFHWALAQPTSTRDEMVRRIVRVRTFIAIRYWLLTFFSVDFVPNPELRALFADWLNSLRKDRVLARHKDAMSIVVKLRKVVRDCKNAYTESKDSAGKAKAKSKPPVPPTPQSLGDLSGGNFAEALRKAVNRDEDDTDLDLSLDGVDSSRVDFGISPSAAPLANPSSAVDLAMLRQPLHLAFLQYGGKQTLSSSPPTVVSSQLSLPAGHSSLSRVVVNAIGRLGRWKRVLNYRTTNARAPMRPPLNLGTACVNATAFDLEASETGDLLMVKGGVEQYLKMIETQVTARKANHMFRISRTVDSLPSYEIATNHHLSSISQQDTLVESLEPVREASDEGGTIEDEPVPVPVPDQAPEPSEEVAPAPEIEADPTTPSARAQSPPASLLHSSLQSSIRSSVMSDDTSVEFSGNQRWRSRFHTDRMDIVSIDELDTLSDFSSEEDPREPLPTGVGLRRHNPRRLPNRRDFEFVRQSVESASSMGIRTHDSVLSGGSSVVSSAHVSGSAEFAGPIQQWQMNALVDSLSDDEESGDVEAALRRLEGQINQDQQRHKQTKVDGWVQSIRERLANGQLGSDRRRYSSDEEDYGEVQSSMNGNGKRAVVSRGSVSRSSAPRISSSRNSVSSAHHESPFAVAFPTPEEPEAPVVPPGLGHSVPSSNGKPAPEDVVPFEILRSRVPSRPTTSAGSPSAERPLPPPANLPTTIPSANSFVKEKNLTRHRSFVLGYKSDTLMHHFTMIDRELFLGVKFQELVSQSDWMVPSEEYNILDWGQFMKDRKTKSGDPSAARTSGLTAIRGRFNLMANFVIAEIVITHPSERLMVFSKFVRIAWKAYSLRNFNALVAILAGLDSHWVKRALRQSNDKPGIWESRMLRDLQQWTTSDGDFKHIRTTIDSLAEAKPGSPDSATPNAETQSATRSRAASEGNPPTPPACIPFFGVYLSELYRYSSLPDLIDPTAPHEPVRIDPETNTFEPPAHPEVFSNLAPLPPTVQLEPLINVHKQRLVAGAVKSLVAGQHLASKVQHPVEKKLFQKCLRLRGLNVDMLTRALAIFDSWEA</sequence>
<dbReference type="CDD" id="cd06224">
    <property type="entry name" value="REM"/>
    <property type="match status" value="1"/>
</dbReference>
<feature type="region of interest" description="Disordered" evidence="3">
    <location>
        <begin position="851"/>
        <end position="984"/>
    </location>
</feature>
<proteinExistence type="predicted"/>
<feature type="compositionally biased region" description="Polar residues" evidence="3">
    <location>
        <begin position="200"/>
        <end position="214"/>
    </location>
</feature>
<dbReference type="PANTHER" id="PTHR23113:SF363">
    <property type="entry name" value="PROTEIN SON OF SEVENLESS"/>
    <property type="match status" value="1"/>
</dbReference>
<feature type="compositionally biased region" description="Polar residues" evidence="3">
    <location>
        <begin position="1182"/>
        <end position="1197"/>
    </location>
</feature>